<dbReference type="EMBL" id="JAVREK010000075">
    <property type="protein sequence ID" value="MDT0305331.1"/>
    <property type="molecule type" value="Genomic_DNA"/>
</dbReference>
<dbReference type="PANTHER" id="PTHR42752">
    <property type="entry name" value="IMIDAZOLONEPROPIONASE"/>
    <property type="match status" value="1"/>
</dbReference>
<organism evidence="10 11">
    <name type="scientific">Streptomonospora wellingtoniae</name>
    <dbReference type="NCBI Taxonomy" id="3075544"/>
    <lineage>
        <taxon>Bacteria</taxon>
        <taxon>Bacillati</taxon>
        <taxon>Actinomycetota</taxon>
        <taxon>Actinomycetes</taxon>
        <taxon>Streptosporangiales</taxon>
        <taxon>Nocardiopsidaceae</taxon>
        <taxon>Streptomonospora</taxon>
    </lineage>
</organism>
<evidence type="ECO:0000256" key="7">
    <source>
        <dbReference type="ARBA" id="ARBA00022833"/>
    </source>
</evidence>
<keyword evidence="7" id="KW-0862">Zinc</keyword>
<evidence type="ECO:0000313" key="10">
    <source>
        <dbReference type="EMBL" id="MDT0305331.1"/>
    </source>
</evidence>
<reference evidence="11" key="1">
    <citation type="submission" date="2023-07" db="EMBL/GenBank/DDBJ databases">
        <title>30 novel species of actinomycetes from the DSMZ collection.</title>
        <authorList>
            <person name="Nouioui I."/>
        </authorList>
    </citation>
    <scope>NUCLEOTIDE SEQUENCE [LARGE SCALE GENOMIC DNA]</scope>
    <source>
        <strain evidence="11">DSM 45055</strain>
    </source>
</reference>
<gene>
    <name evidence="10" type="ORF">RM446_24695</name>
</gene>
<proteinExistence type="predicted"/>
<dbReference type="InterPro" id="IPR005920">
    <property type="entry name" value="HutI"/>
</dbReference>
<dbReference type="PANTHER" id="PTHR42752:SF1">
    <property type="entry name" value="IMIDAZOLONEPROPIONASE-RELATED"/>
    <property type="match status" value="1"/>
</dbReference>
<dbReference type="SUPFAM" id="SSF51556">
    <property type="entry name" value="Metallo-dependent hydrolases"/>
    <property type="match status" value="1"/>
</dbReference>
<keyword evidence="5" id="KW-0378">Hydrolase</keyword>
<protein>
    <recommendedName>
        <fullName evidence="2">imidazolonepropionase</fullName>
        <ecNumber evidence="2">3.5.2.7</ecNumber>
    </recommendedName>
</protein>
<evidence type="ECO:0000256" key="3">
    <source>
        <dbReference type="ARBA" id="ARBA00022490"/>
    </source>
</evidence>
<evidence type="ECO:0000313" key="11">
    <source>
        <dbReference type="Proteomes" id="UP001183226"/>
    </source>
</evidence>
<dbReference type="InterPro" id="IPR011059">
    <property type="entry name" value="Metal-dep_hydrolase_composite"/>
</dbReference>
<evidence type="ECO:0000256" key="2">
    <source>
        <dbReference type="ARBA" id="ARBA00012864"/>
    </source>
</evidence>
<feature type="non-terminal residue" evidence="10">
    <location>
        <position position="132"/>
    </location>
</feature>
<sequence>MKQIDLLIHNIGCLITMQGSLKPRAGKEQSEVLTIHHGAIAIQGEKIVAIGSEKEVRKSIHGLSIIKELDAQGRLVTPGLIDPHTHLVHGGSREHELDLKLKGVSYLEILAQGGGILNTVQATRNATEEELY</sequence>
<dbReference type="EC" id="3.5.2.7" evidence="2"/>
<dbReference type="Gene3D" id="3.20.20.140">
    <property type="entry name" value="Metal-dependent hydrolases"/>
    <property type="match status" value="1"/>
</dbReference>
<evidence type="ECO:0000256" key="8">
    <source>
        <dbReference type="ARBA" id="ARBA00023004"/>
    </source>
</evidence>
<accession>A0ABU2L194</accession>
<evidence type="ECO:0000256" key="6">
    <source>
        <dbReference type="ARBA" id="ARBA00022808"/>
    </source>
</evidence>
<dbReference type="Proteomes" id="UP001183226">
    <property type="component" value="Unassembled WGS sequence"/>
</dbReference>
<keyword evidence="8" id="KW-0408">Iron</keyword>
<feature type="domain" description="Amidohydrolase 3" evidence="9">
    <location>
        <begin position="68"/>
        <end position="98"/>
    </location>
</feature>
<dbReference type="InterPro" id="IPR032466">
    <property type="entry name" value="Metal_Hydrolase"/>
</dbReference>
<keyword evidence="4" id="KW-0479">Metal-binding</keyword>
<keyword evidence="3" id="KW-0963">Cytoplasm</keyword>
<dbReference type="Pfam" id="PF07969">
    <property type="entry name" value="Amidohydro_3"/>
    <property type="match status" value="1"/>
</dbReference>
<dbReference type="SUPFAM" id="SSF51338">
    <property type="entry name" value="Composite domain of metallo-dependent hydrolases"/>
    <property type="match status" value="1"/>
</dbReference>
<evidence type="ECO:0000259" key="9">
    <source>
        <dbReference type="Pfam" id="PF07969"/>
    </source>
</evidence>
<dbReference type="InterPro" id="IPR013108">
    <property type="entry name" value="Amidohydro_3"/>
</dbReference>
<comment type="caution">
    <text evidence="10">The sequence shown here is derived from an EMBL/GenBank/DDBJ whole genome shotgun (WGS) entry which is preliminary data.</text>
</comment>
<keyword evidence="6" id="KW-0369">Histidine metabolism</keyword>
<keyword evidence="11" id="KW-1185">Reference proteome</keyword>
<dbReference type="Gene3D" id="2.30.40.10">
    <property type="entry name" value="Urease, subunit C, domain 1"/>
    <property type="match status" value="1"/>
</dbReference>
<name>A0ABU2L194_9ACTN</name>
<evidence type="ECO:0000256" key="1">
    <source>
        <dbReference type="ARBA" id="ARBA00005023"/>
    </source>
</evidence>
<evidence type="ECO:0000256" key="4">
    <source>
        <dbReference type="ARBA" id="ARBA00022723"/>
    </source>
</evidence>
<comment type="pathway">
    <text evidence="1">Amino-acid degradation.</text>
</comment>
<dbReference type="RefSeq" id="WP_311547842.1">
    <property type="nucleotide sequence ID" value="NZ_JAVREK010000075.1"/>
</dbReference>
<evidence type="ECO:0000256" key="5">
    <source>
        <dbReference type="ARBA" id="ARBA00022801"/>
    </source>
</evidence>